<name>A0A0F8Z8D8_9ZZZZ</name>
<proteinExistence type="predicted"/>
<evidence type="ECO:0000313" key="1">
    <source>
        <dbReference type="EMBL" id="KKK82270.1"/>
    </source>
</evidence>
<reference evidence="1" key="1">
    <citation type="journal article" date="2015" name="Nature">
        <title>Complex archaea that bridge the gap between prokaryotes and eukaryotes.</title>
        <authorList>
            <person name="Spang A."/>
            <person name="Saw J.H."/>
            <person name="Jorgensen S.L."/>
            <person name="Zaremba-Niedzwiedzka K."/>
            <person name="Martijn J."/>
            <person name="Lind A.E."/>
            <person name="van Eijk R."/>
            <person name="Schleper C."/>
            <person name="Guy L."/>
            <person name="Ettema T.J."/>
        </authorList>
    </citation>
    <scope>NUCLEOTIDE SEQUENCE</scope>
</reference>
<dbReference type="PANTHER" id="PTHR42754:SF1">
    <property type="entry name" value="LIPOPROTEIN"/>
    <property type="match status" value="1"/>
</dbReference>
<accession>A0A0F8Z8D8</accession>
<dbReference type="PANTHER" id="PTHR42754">
    <property type="entry name" value="ENDOGLUCANASE"/>
    <property type="match status" value="1"/>
</dbReference>
<dbReference type="EMBL" id="LAZR01052749">
    <property type="protein sequence ID" value="KKK82270.1"/>
    <property type="molecule type" value="Genomic_DNA"/>
</dbReference>
<comment type="caution">
    <text evidence="1">The sequence shown here is derived from an EMBL/GenBank/DDBJ whole genome shotgun (WGS) entry which is preliminary data.</text>
</comment>
<protein>
    <submittedName>
        <fullName evidence="1">Uncharacterized protein</fullName>
    </submittedName>
</protein>
<gene>
    <name evidence="1" type="ORF">LCGC14_2805080</name>
</gene>
<organism evidence="1">
    <name type="scientific">marine sediment metagenome</name>
    <dbReference type="NCBI Taxonomy" id="412755"/>
    <lineage>
        <taxon>unclassified sequences</taxon>
        <taxon>metagenomes</taxon>
        <taxon>ecological metagenomes</taxon>
    </lineage>
</organism>
<feature type="non-terminal residue" evidence="1">
    <location>
        <position position="202"/>
    </location>
</feature>
<sequence length="202" mass="22685">MSEKQIESFLKYYAIDIENTEGVEVIQNLDGGYVILANYSQEATLETDRDILIIYCDEFGRMSSNSPLQIGTNGFDQGNSIIRSGDGFIIAGSSLIGTQKLGFLSKIGNNGQQIWQQTYGGYKEMEFNAVIQHQDGGYIMTGYFMNENDEKEIILYKTDSNGDSLWVREMGYTGFNNIGESLERYQDRLLIIGTNTPLNPSE</sequence>
<dbReference type="AlphaFoldDB" id="A0A0F8Z8D8"/>